<evidence type="ECO:0000313" key="1">
    <source>
        <dbReference type="EMBL" id="CCA61431.1"/>
    </source>
</evidence>
<dbReference type="EMBL" id="CU469068">
    <property type="protein sequence ID" value="CCA61431.1"/>
    <property type="molecule type" value="Genomic_DNA"/>
</dbReference>
<dbReference type="KEGG" id="vg:26683619"/>
<sequence>MGYTGRVESNGLLSKRWRYESHEWIDNIRVFDGRADGLEDFYETIKEAYDKHAPLHIRRVRLVFEPILPYELRQAAEKLRRHRIVSTTQLVDDVARIVSFQRFKRRIQDLTVGDDFMQFYELNPKTFELSVYKQ</sequence>
<accession>F2NZ03</accession>
<keyword evidence="2" id="KW-1185">Reference proteome</keyword>
<protein>
    <submittedName>
        <fullName evidence="1">Complete DpAV4 genome</fullName>
    </submittedName>
</protein>
<name>F2NZ03_9VIRU</name>
<reference evidence="1 2" key="1">
    <citation type="journal article" date="2009" name="PLoS ONE">
        <title>Symbiotic virus at the evolutionary intersection of three types of large DNA viruses; iridoviruses, ascoviruses, and ichnoviruses.</title>
        <authorList>
            <person name="Bigot Y."/>
            <person name="Renault S."/>
            <person name="Nicolas J."/>
            <person name="Moundras C."/>
            <person name="Demattei M.V."/>
            <person name="Samain S."/>
            <person name="Bideshi D.K."/>
            <person name="Federici B.A."/>
        </authorList>
    </citation>
    <scope>NUCLEOTIDE SEQUENCE [LARGE SCALE GENOMIC DNA]</scope>
</reference>
<evidence type="ECO:0000313" key="2">
    <source>
        <dbReference type="Proteomes" id="UP000203898"/>
    </source>
</evidence>
<proteinExistence type="predicted"/>
<organism evidence="1 2">
    <name type="scientific">Diadromus pulchellus ascovirus 4a</name>
    <dbReference type="NCBI Taxonomy" id="158683"/>
    <lineage>
        <taxon>Viruses</taxon>
        <taxon>Varidnaviria</taxon>
        <taxon>Bamfordvirae</taxon>
        <taxon>Nucleocytoviricota</taxon>
        <taxon>Megaviricetes</taxon>
        <taxon>Pimascovirales</taxon>
        <taxon>Pimascovirales incertae sedis</taxon>
        <taxon>Ascoviridae</taxon>
        <taxon>Toursvirus</taxon>
        <taxon>Toursvirus dptv1a</taxon>
    </lineage>
</organism>
<dbReference type="GeneID" id="26683619"/>
<dbReference type="Proteomes" id="UP000203898">
    <property type="component" value="Segment"/>
</dbReference>
<dbReference type="RefSeq" id="YP_009640062.1">
    <property type="nucleotide sequence ID" value="NC_011335.1"/>
</dbReference>